<gene>
    <name evidence="3" type="ORF">TW81_02405</name>
</gene>
<dbReference type="Gene3D" id="3.40.50.12780">
    <property type="entry name" value="N-terminal domain of ligase-like"/>
    <property type="match status" value="1"/>
</dbReference>
<dbReference type="InterPro" id="IPR050237">
    <property type="entry name" value="ATP-dep_AMP-bd_enzyme"/>
</dbReference>
<name>A0A0F4NP20_9VIBR</name>
<proteinExistence type="predicted"/>
<sequence>MMNLAAALQRNAISKPNKVALICGDLQLTYAQFDVMVSKIAASLIQHGVKPGDRVALSCPNTPQFPLVFFAIQKAGAVAVPLNVLLKAREIKYHLEDSKAKFYFCFEGSPELPMAKEGLAAFKQVESCKQMIVMTLDQAQFDYSGQATLSAFIHEVEPLVDYAPRNADDTCVILYTSGTTGLPKGAELTQQNIIMNALVSQNIMMSQADDVHLVTLPLFHTFGQTVHLNASVLIGATLVLVPRFEPKLILELIEKHKVTLFAGVPTMYIGLLHAEHSNDISSLRLAVSGGSPLPTEVFRAFEDKFNVPILEGYGLSETSPIVCFNHLDQERIPGSVGQPIQGVEVKVVDPEGDVCPTGQEGEIIVRGHNVMKGYLDRPDATEAAIVNDWFHTGDVGRFDEKGNLFIVDRMKDLIIRGGFNVYPREIEEVFMTHPAVAMVAVIGIPNEEYGEEIKAYVVLKPDQDIEAMELQRWGSSQLAAFKYPRFVEIRAQLPLSATGKILKRELKSELETAQAPVTNLSK</sequence>
<dbReference type="PANTHER" id="PTHR43767:SF12">
    <property type="entry name" value="AMP-DEPENDENT SYNTHETASE AND LIGASE"/>
    <property type="match status" value="1"/>
</dbReference>
<evidence type="ECO:0000259" key="1">
    <source>
        <dbReference type="Pfam" id="PF00501"/>
    </source>
</evidence>
<dbReference type="OrthoDB" id="9803968at2"/>
<feature type="domain" description="AMP-binding enzyme C-terminal" evidence="2">
    <location>
        <begin position="425"/>
        <end position="500"/>
    </location>
</feature>
<feature type="domain" description="AMP-dependent synthetase/ligase" evidence="1">
    <location>
        <begin position="9"/>
        <end position="375"/>
    </location>
</feature>
<dbReference type="PROSITE" id="PS00455">
    <property type="entry name" value="AMP_BINDING"/>
    <property type="match status" value="1"/>
</dbReference>
<dbReference type="GO" id="GO:0016877">
    <property type="term" value="F:ligase activity, forming carbon-sulfur bonds"/>
    <property type="evidence" value="ECO:0007669"/>
    <property type="project" value="UniProtKB-ARBA"/>
</dbReference>
<dbReference type="InterPro" id="IPR000873">
    <property type="entry name" value="AMP-dep_synth/lig_dom"/>
</dbReference>
<keyword evidence="4" id="KW-1185">Reference proteome</keyword>
<dbReference type="AlphaFoldDB" id="A0A0F4NP20"/>
<dbReference type="Proteomes" id="UP000033673">
    <property type="component" value="Unassembled WGS sequence"/>
</dbReference>
<dbReference type="CDD" id="cd05936">
    <property type="entry name" value="FC-FACS_FadD_like"/>
    <property type="match status" value="1"/>
</dbReference>
<protein>
    <submittedName>
        <fullName evidence="3">Acyl-CoA synthetase</fullName>
    </submittedName>
</protein>
<dbReference type="PANTHER" id="PTHR43767">
    <property type="entry name" value="LONG-CHAIN-FATTY-ACID--COA LIGASE"/>
    <property type="match status" value="1"/>
</dbReference>
<dbReference type="NCBIfam" id="NF004837">
    <property type="entry name" value="PRK06187.1"/>
    <property type="match status" value="1"/>
</dbReference>
<reference evidence="3 4" key="1">
    <citation type="journal article" date="2015" name="BMC Genomics">
        <title>Genome mining reveals unlocked bioactive potential of marine Gram-negative bacteria.</title>
        <authorList>
            <person name="Machado H."/>
            <person name="Sonnenschein E.C."/>
            <person name="Melchiorsen J."/>
            <person name="Gram L."/>
        </authorList>
    </citation>
    <scope>NUCLEOTIDE SEQUENCE [LARGE SCALE GENOMIC DNA]</scope>
    <source>
        <strain evidence="3 4">S2757</strain>
    </source>
</reference>
<accession>A0A0F4NP20</accession>
<dbReference type="Pfam" id="PF00501">
    <property type="entry name" value="AMP-binding"/>
    <property type="match status" value="1"/>
</dbReference>
<organism evidence="3 4">
    <name type="scientific">Vibrio galatheae</name>
    <dbReference type="NCBI Taxonomy" id="579748"/>
    <lineage>
        <taxon>Bacteria</taxon>
        <taxon>Pseudomonadati</taxon>
        <taxon>Pseudomonadota</taxon>
        <taxon>Gammaproteobacteria</taxon>
        <taxon>Vibrionales</taxon>
        <taxon>Vibrionaceae</taxon>
        <taxon>Vibrio</taxon>
    </lineage>
</organism>
<dbReference type="RefSeq" id="WP_045954129.1">
    <property type="nucleotide sequence ID" value="NZ_JXXV01000006.1"/>
</dbReference>
<dbReference type="EMBL" id="JXXV01000006">
    <property type="protein sequence ID" value="KJY84862.1"/>
    <property type="molecule type" value="Genomic_DNA"/>
</dbReference>
<dbReference type="STRING" id="579748.TW81_02405"/>
<dbReference type="InterPro" id="IPR025110">
    <property type="entry name" value="AMP-bd_C"/>
</dbReference>
<dbReference type="SUPFAM" id="SSF56801">
    <property type="entry name" value="Acetyl-CoA synthetase-like"/>
    <property type="match status" value="1"/>
</dbReference>
<evidence type="ECO:0000313" key="3">
    <source>
        <dbReference type="EMBL" id="KJY84862.1"/>
    </source>
</evidence>
<dbReference type="Pfam" id="PF13193">
    <property type="entry name" value="AMP-binding_C"/>
    <property type="match status" value="1"/>
</dbReference>
<dbReference type="InterPro" id="IPR042099">
    <property type="entry name" value="ANL_N_sf"/>
</dbReference>
<evidence type="ECO:0000313" key="4">
    <source>
        <dbReference type="Proteomes" id="UP000033673"/>
    </source>
</evidence>
<dbReference type="PATRIC" id="fig|579748.3.peg.503"/>
<evidence type="ECO:0000259" key="2">
    <source>
        <dbReference type="Pfam" id="PF13193"/>
    </source>
</evidence>
<dbReference type="InterPro" id="IPR045851">
    <property type="entry name" value="AMP-bd_C_sf"/>
</dbReference>
<comment type="caution">
    <text evidence="3">The sequence shown here is derived from an EMBL/GenBank/DDBJ whole genome shotgun (WGS) entry which is preliminary data.</text>
</comment>
<dbReference type="InterPro" id="IPR020845">
    <property type="entry name" value="AMP-binding_CS"/>
</dbReference>
<dbReference type="Gene3D" id="3.30.300.30">
    <property type="match status" value="1"/>
</dbReference>